<evidence type="ECO:0008006" key="3">
    <source>
        <dbReference type="Google" id="ProtNLM"/>
    </source>
</evidence>
<evidence type="ECO:0000313" key="1">
    <source>
        <dbReference type="EMBL" id="OGK00266.1"/>
    </source>
</evidence>
<accession>A0A1F7F190</accession>
<sequence>MKGFSVIVYILSMSICAQIDTGRLFMPSDIVYKGAFKLPGKSGTSQWRYGGGALTFNPHGDPGGKVDGYPGSLFGVGHIYQNHVSEISIPAPLVSTNYDDLPVATTLQPFADITQGLMNMDQGPASADRLGGLQYMPDGSIFWAAYKYYYVMPEDMNGFGISTSTLSSPNAGGLWHAGSYHSIFTTDYLFLIPQWWADQYAPGTNVIGGRARSSGRGHQSEGPPFYAIEVPAGSPANGTILPAVRLAFYSPGSDEWPDYKMVNQYFAGAWLEAGNKSSIIVTATEGGSDCYGSAVDCNDLCGGNKGSHGYPYTHRLLFYDPMALGKVAQGHMQPNEVMPYHVEDLDNRLFWNNNCRNGIEALAYDRDNGIIYAFQYRSDKPVIHVWSIAHLIPAAVDEHGQKANLVAVTITVNPNPGRSSFAVRIRGNENTGIRAGVYDINGRLYYRISNRAYFTCNADAWPSGMYIVRVETAGRVLSRRLVIQK</sequence>
<evidence type="ECO:0000313" key="2">
    <source>
        <dbReference type="Proteomes" id="UP000179243"/>
    </source>
</evidence>
<comment type="caution">
    <text evidence="1">The sequence shown here is derived from an EMBL/GenBank/DDBJ whole genome shotgun (WGS) entry which is preliminary data.</text>
</comment>
<organism evidence="1 2">
    <name type="scientific">Candidatus Raymondbacteria bacterium RIFOXYD12_FULL_49_13</name>
    <dbReference type="NCBI Taxonomy" id="1817890"/>
    <lineage>
        <taxon>Bacteria</taxon>
        <taxon>Raymondiibacteriota</taxon>
    </lineage>
</organism>
<protein>
    <recommendedName>
        <fullName evidence="3">Secretion system C-terminal sorting domain-containing protein</fullName>
    </recommendedName>
</protein>
<gene>
    <name evidence="1" type="ORF">A2519_01270</name>
</gene>
<dbReference type="Proteomes" id="UP000179243">
    <property type="component" value="Unassembled WGS sequence"/>
</dbReference>
<name>A0A1F7F190_UNCRA</name>
<proteinExistence type="predicted"/>
<dbReference type="InterPro" id="IPR026444">
    <property type="entry name" value="Secre_tail"/>
</dbReference>
<dbReference type="NCBIfam" id="TIGR04183">
    <property type="entry name" value="Por_Secre_tail"/>
    <property type="match status" value="1"/>
</dbReference>
<reference evidence="1 2" key="1">
    <citation type="journal article" date="2016" name="Nat. Commun.">
        <title>Thousands of microbial genomes shed light on interconnected biogeochemical processes in an aquifer system.</title>
        <authorList>
            <person name="Anantharaman K."/>
            <person name="Brown C.T."/>
            <person name="Hug L.A."/>
            <person name="Sharon I."/>
            <person name="Castelle C.J."/>
            <person name="Probst A.J."/>
            <person name="Thomas B.C."/>
            <person name="Singh A."/>
            <person name="Wilkins M.J."/>
            <person name="Karaoz U."/>
            <person name="Brodie E.L."/>
            <person name="Williams K.H."/>
            <person name="Hubbard S.S."/>
            <person name="Banfield J.F."/>
        </authorList>
    </citation>
    <scope>NUCLEOTIDE SEQUENCE [LARGE SCALE GENOMIC DNA]</scope>
</reference>
<dbReference type="EMBL" id="MFYX01000150">
    <property type="protein sequence ID" value="OGK00266.1"/>
    <property type="molecule type" value="Genomic_DNA"/>
</dbReference>
<dbReference type="AlphaFoldDB" id="A0A1F7F190"/>